<evidence type="ECO:0000256" key="4">
    <source>
        <dbReference type="PROSITE-ProRule" id="PRU00335"/>
    </source>
</evidence>
<evidence type="ECO:0000256" key="2">
    <source>
        <dbReference type="ARBA" id="ARBA00023125"/>
    </source>
</evidence>
<evidence type="ECO:0000256" key="3">
    <source>
        <dbReference type="ARBA" id="ARBA00023163"/>
    </source>
</evidence>
<dbReference type="Gene3D" id="1.10.357.10">
    <property type="entry name" value="Tetracycline Repressor, domain 2"/>
    <property type="match status" value="1"/>
</dbReference>
<dbReference type="GO" id="GO:0000976">
    <property type="term" value="F:transcription cis-regulatory region binding"/>
    <property type="evidence" value="ECO:0007669"/>
    <property type="project" value="TreeGrafter"/>
</dbReference>
<feature type="domain" description="HTH tetR-type" evidence="5">
    <location>
        <begin position="25"/>
        <end position="85"/>
    </location>
</feature>
<dbReference type="InterPro" id="IPR050109">
    <property type="entry name" value="HTH-type_TetR-like_transc_reg"/>
</dbReference>
<keyword evidence="1" id="KW-0805">Transcription regulation</keyword>
<dbReference type="GO" id="GO:0003700">
    <property type="term" value="F:DNA-binding transcription factor activity"/>
    <property type="evidence" value="ECO:0007669"/>
    <property type="project" value="TreeGrafter"/>
</dbReference>
<sequence length="213" mass="23900">MNKSALLEPEVKAPAKPGRQELRIRETRELLLSAAKTIFIRDGYEGADLNDIAELAGRTKGAIYGHFKSKEDIFLALMVKYRCEYRANLAQLLTDDPEENIAVMRRFVVSLTDDSAWALLQLEFKMFTLRHPETKKTFEALYPQANAEREEAYEAIFGPAGKRKGSVSRGMALHSVIPMLSALLLEAEFDPGLMSKSAIKKLIAGVFDCMLTR</sequence>
<dbReference type="OrthoDB" id="114223at2"/>
<dbReference type="PANTHER" id="PTHR30055">
    <property type="entry name" value="HTH-TYPE TRANSCRIPTIONAL REGULATOR RUTR"/>
    <property type="match status" value="1"/>
</dbReference>
<accession>A0A1H4Q5S2</accession>
<keyword evidence="3" id="KW-0804">Transcription</keyword>
<dbReference type="PROSITE" id="PS50977">
    <property type="entry name" value="HTH_TETR_2"/>
    <property type="match status" value="1"/>
</dbReference>
<feature type="DNA-binding region" description="H-T-H motif" evidence="4">
    <location>
        <begin position="48"/>
        <end position="67"/>
    </location>
</feature>
<protein>
    <submittedName>
        <fullName evidence="6">Transcriptional regulator, TetR family</fullName>
    </submittedName>
</protein>
<dbReference type="AlphaFoldDB" id="A0A1H4Q5S2"/>
<evidence type="ECO:0000313" key="6">
    <source>
        <dbReference type="EMBL" id="SEC14964.1"/>
    </source>
</evidence>
<dbReference type="InterPro" id="IPR001647">
    <property type="entry name" value="HTH_TetR"/>
</dbReference>
<evidence type="ECO:0000313" key="7">
    <source>
        <dbReference type="Proteomes" id="UP000182409"/>
    </source>
</evidence>
<proteinExistence type="predicted"/>
<dbReference type="EMBL" id="FNSD01000001">
    <property type="protein sequence ID" value="SEC14964.1"/>
    <property type="molecule type" value="Genomic_DNA"/>
</dbReference>
<dbReference type="PRINTS" id="PR00455">
    <property type="entry name" value="HTHTETR"/>
</dbReference>
<dbReference type="SUPFAM" id="SSF46689">
    <property type="entry name" value="Homeodomain-like"/>
    <property type="match status" value="1"/>
</dbReference>
<organism evidence="6 7">
    <name type="scientific">Terriglobus roseus</name>
    <dbReference type="NCBI Taxonomy" id="392734"/>
    <lineage>
        <taxon>Bacteria</taxon>
        <taxon>Pseudomonadati</taxon>
        <taxon>Acidobacteriota</taxon>
        <taxon>Terriglobia</taxon>
        <taxon>Terriglobales</taxon>
        <taxon>Acidobacteriaceae</taxon>
        <taxon>Terriglobus</taxon>
    </lineage>
</organism>
<dbReference type="PANTHER" id="PTHR30055:SF234">
    <property type="entry name" value="HTH-TYPE TRANSCRIPTIONAL REGULATOR BETI"/>
    <property type="match status" value="1"/>
</dbReference>
<name>A0A1H4Q5S2_9BACT</name>
<reference evidence="6 7" key="1">
    <citation type="submission" date="2016-10" db="EMBL/GenBank/DDBJ databases">
        <authorList>
            <person name="de Groot N.N."/>
        </authorList>
    </citation>
    <scope>NUCLEOTIDE SEQUENCE [LARGE SCALE GENOMIC DNA]</scope>
    <source>
        <strain evidence="6 7">AB35.6</strain>
    </source>
</reference>
<dbReference type="RefSeq" id="WP_074654576.1">
    <property type="nucleotide sequence ID" value="NZ_FNSD01000001.1"/>
</dbReference>
<dbReference type="InterPro" id="IPR009057">
    <property type="entry name" value="Homeodomain-like_sf"/>
</dbReference>
<evidence type="ECO:0000256" key="1">
    <source>
        <dbReference type="ARBA" id="ARBA00023015"/>
    </source>
</evidence>
<evidence type="ECO:0000259" key="5">
    <source>
        <dbReference type="PROSITE" id="PS50977"/>
    </source>
</evidence>
<keyword evidence="2 4" id="KW-0238">DNA-binding</keyword>
<dbReference type="Pfam" id="PF00440">
    <property type="entry name" value="TetR_N"/>
    <property type="match status" value="1"/>
</dbReference>
<dbReference type="Proteomes" id="UP000182409">
    <property type="component" value="Unassembled WGS sequence"/>
</dbReference>
<gene>
    <name evidence="6" type="ORF">SAMN05443244_2774</name>
</gene>